<dbReference type="EMBL" id="CP011034">
    <property type="protein sequence ID" value="ALS32088.1"/>
    <property type="molecule type" value="Genomic_DNA"/>
</dbReference>
<dbReference type="KEGG" id="ptn:PTRA_a0771"/>
<dbReference type="PROSITE" id="PS50984">
    <property type="entry name" value="TRUD"/>
    <property type="match status" value="1"/>
</dbReference>
<evidence type="ECO:0000256" key="2">
    <source>
        <dbReference type="ARBA" id="ARBA00022694"/>
    </source>
</evidence>
<dbReference type="Proteomes" id="UP000065261">
    <property type="component" value="Chromosome I"/>
</dbReference>
<dbReference type="PANTHER" id="PTHR47811:SF1">
    <property type="entry name" value="TRNA PSEUDOURIDINE SYNTHASE D"/>
    <property type="match status" value="1"/>
</dbReference>
<sequence>MSDLNYLYGAPLSKADFKTTAEDFMVDEDLGIEFTGSGEHVCLQVVKKGENTQYVAKLIAQRAGVSPRDVSYAGMKDRHGVCSQWFSVKVPIKKPIDFSDLNSESVFVVSQQRHERKLRTGCHKGNKFTITLRNVTDPLDILCRINAVRSGVPNYFGEQRFGRDGHNLVMAEKMFAGERIRDKKLRGIIISAARSHVFNQLVSLRVKEHGLAKTMHREVFMLSGSNAFFEDAISDENIARLASGDIMMSAPMVGKSEKGLTEQEKVWLEPYQSWCDGLGELGLKNERRMLRLIPQDFSVETIDESTLKLSFGLPKGCFATALLRELVDYTDASPRERKEKDSKDEDPIK</sequence>
<organism evidence="6">
    <name type="scientific">Pseudoalteromonas translucida KMM 520</name>
    <dbReference type="NCBI Taxonomy" id="1315283"/>
    <lineage>
        <taxon>Bacteria</taxon>
        <taxon>Pseudomonadati</taxon>
        <taxon>Pseudomonadota</taxon>
        <taxon>Gammaproteobacteria</taxon>
        <taxon>Alteromonadales</taxon>
        <taxon>Pseudoalteromonadaceae</taxon>
        <taxon>Pseudoalteromonas</taxon>
    </lineage>
</organism>
<dbReference type="CDD" id="cd02575">
    <property type="entry name" value="PseudoU_synth_EcTruD"/>
    <property type="match status" value="1"/>
</dbReference>
<dbReference type="InterPro" id="IPR011760">
    <property type="entry name" value="PsdUridine_synth_TruD_insert"/>
</dbReference>
<dbReference type="InterPro" id="IPR050170">
    <property type="entry name" value="TruD_pseudoU_synthase"/>
</dbReference>
<dbReference type="EC" id="5.4.99.27" evidence="4"/>
<protein>
    <recommendedName>
        <fullName evidence="4">tRNA pseudouridine synthase D</fullName>
        <ecNumber evidence="4">5.4.99.27</ecNumber>
    </recommendedName>
    <alternativeName>
        <fullName evidence="4">tRNA pseudouridine(13) synthase</fullName>
    </alternativeName>
    <alternativeName>
        <fullName evidence="4">tRNA pseudouridylate synthase D</fullName>
    </alternativeName>
    <alternativeName>
        <fullName evidence="4">tRNA-uridine isomerase D</fullName>
    </alternativeName>
</protein>
<dbReference type="Gene3D" id="3.30.2350.20">
    <property type="entry name" value="TruD, catalytic domain"/>
    <property type="match status" value="1"/>
</dbReference>
<dbReference type="GO" id="GO:0160150">
    <property type="term" value="F:tRNA pseudouridine(13) synthase activity"/>
    <property type="evidence" value="ECO:0007669"/>
    <property type="project" value="UniProtKB-EC"/>
</dbReference>
<dbReference type="RefSeq" id="WP_058372704.1">
    <property type="nucleotide sequence ID" value="NZ_CP011034.1"/>
</dbReference>
<feature type="active site" description="Nucleophile" evidence="4">
    <location>
        <position position="77"/>
    </location>
</feature>
<name>A0A0U2WUX0_9GAMM</name>
<dbReference type="SUPFAM" id="SSF55120">
    <property type="entry name" value="Pseudouridine synthase"/>
    <property type="match status" value="1"/>
</dbReference>
<evidence type="ECO:0000256" key="3">
    <source>
        <dbReference type="ARBA" id="ARBA00023235"/>
    </source>
</evidence>
<dbReference type="PATRIC" id="fig|1315283.4.peg.686"/>
<dbReference type="Gene3D" id="3.30.2340.10">
    <property type="entry name" value="TruD, insertion domain"/>
    <property type="match status" value="1"/>
</dbReference>
<dbReference type="GO" id="GO:0031119">
    <property type="term" value="P:tRNA pseudouridine synthesis"/>
    <property type="evidence" value="ECO:0007669"/>
    <property type="project" value="UniProtKB-UniRule"/>
</dbReference>
<feature type="domain" description="TRUD" evidence="5">
    <location>
        <begin position="151"/>
        <end position="292"/>
    </location>
</feature>
<evidence type="ECO:0000259" key="5">
    <source>
        <dbReference type="PROSITE" id="PS50984"/>
    </source>
</evidence>
<dbReference type="InterPro" id="IPR020103">
    <property type="entry name" value="PsdUridine_synth_cat_dom_sf"/>
</dbReference>
<dbReference type="InterPro" id="IPR001656">
    <property type="entry name" value="PsdUridine_synth_TruD"/>
</dbReference>
<comment type="similarity">
    <text evidence="1 4">Belongs to the pseudouridine synthase TruD family.</text>
</comment>
<evidence type="ECO:0000256" key="4">
    <source>
        <dbReference type="HAMAP-Rule" id="MF_01082"/>
    </source>
</evidence>
<dbReference type="Pfam" id="PF01142">
    <property type="entry name" value="TruD"/>
    <property type="match status" value="2"/>
</dbReference>
<comment type="function">
    <text evidence="4">Responsible for synthesis of pseudouridine from uracil-13 in transfer RNAs.</text>
</comment>
<dbReference type="GO" id="GO:0003723">
    <property type="term" value="F:RNA binding"/>
    <property type="evidence" value="ECO:0007669"/>
    <property type="project" value="InterPro"/>
</dbReference>
<reference evidence="6 7" key="1">
    <citation type="submission" date="2015-03" db="EMBL/GenBank/DDBJ databases">
        <authorList>
            <person name="Murphy D."/>
        </authorList>
    </citation>
    <scope>NUCLEOTIDE SEQUENCE [LARGE SCALE GENOMIC DNA]</scope>
    <source>
        <strain evidence="6 7">KMM 520</strain>
    </source>
</reference>
<gene>
    <name evidence="4 6" type="primary">truD</name>
    <name evidence="6" type="ORF">PTRA_a0771</name>
</gene>
<dbReference type="AlphaFoldDB" id="A0A0U2WUX0"/>
<dbReference type="PANTHER" id="PTHR47811">
    <property type="entry name" value="TRNA PSEUDOURIDINE SYNTHASE D"/>
    <property type="match status" value="1"/>
</dbReference>
<keyword evidence="3 4" id="KW-0413">Isomerase</keyword>
<evidence type="ECO:0000256" key="1">
    <source>
        <dbReference type="ARBA" id="ARBA00007953"/>
    </source>
</evidence>
<dbReference type="HAMAP" id="MF_01082">
    <property type="entry name" value="TruD"/>
    <property type="match status" value="1"/>
</dbReference>
<proteinExistence type="inferred from homology"/>
<dbReference type="InterPro" id="IPR042214">
    <property type="entry name" value="TruD_catalytic"/>
</dbReference>
<comment type="catalytic activity">
    <reaction evidence="4">
        <text>uridine(13) in tRNA = pseudouridine(13) in tRNA</text>
        <dbReference type="Rhea" id="RHEA:42540"/>
        <dbReference type="Rhea" id="RHEA-COMP:10105"/>
        <dbReference type="Rhea" id="RHEA-COMP:10106"/>
        <dbReference type="ChEBI" id="CHEBI:65314"/>
        <dbReference type="ChEBI" id="CHEBI:65315"/>
        <dbReference type="EC" id="5.4.99.27"/>
    </reaction>
</comment>
<dbReference type="GO" id="GO:0005829">
    <property type="term" value="C:cytosol"/>
    <property type="evidence" value="ECO:0007669"/>
    <property type="project" value="TreeGrafter"/>
</dbReference>
<dbReference type="InterPro" id="IPR043165">
    <property type="entry name" value="TruD_insert_sf"/>
</dbReference>
<accession>A0A0U2WUX0</accession>
<keyword evidence="2 4" id="KW-0819">tRNA processing</keyword>
<evidence type="ECO:0000313" key="6">
    <source>
        <dbReference type="EMBL" id="ALS32088.1"/>
    </source>
</evidence>
<evidence type="ECO:0000313" key="7">
    <source>
        <dbReference type="Proteomes" id="UP000065261"/>
    </source>
</evidence>
<dbReference type="OrthoDB" id="1550679at2"/>